<organism evidence="9 10">
    <name type="scientific">Pelagomonas calceolata</name>
    <dbReference type="NCBI Taxonomy" id="35677"/>
    <lineage>
        <taxon>Eukaryota</taxon>
        <taxon>Sar</taxon>
        <taxon>Stramenopiles</taxon>
        <taxon>Ochrophyta</taxon>
        <taxon>Pelagophyceae</taxon>
        <taxon>Pelagomonadales</taxon>
        <taxon>Pelagomonadaceae</taxon>
        <taxon>Pelagomonas</taxon>
    </lineage>
</organism>
<reference evidence="9" key="1">
    <citation type="submission" date="2021-11" db="EMBL/GenBank/DDBJ databases">
        <authorList>
            <consortium name="Genoscope - CEA"/>
            <person name="William W."/>
        </authorList>
    </citation>
    <scope>NUCLEOTIDE SEQUENCE</scope>
</reference>
<keyword evidence="2" id="KW-0677">Repeat</keyword>
<dbReference type="InterPro" id="IPR051216">
    <property type="entry name" value="Teneurin"/>
</dbReference>
<evidence type="ECO:0000259" key="8">
    <source>
        <dbReference type="PROSITE" id="PS50026"/>
    </source>
</evidence>
<evidence type="ECO:0000256" key="5">
    <source>
        <dbReference type="SAM" id="Phobius"/>
    </source>
</evidence>
<accession>A0A8J2SUE6</accession>
<feature type="chain" id="PRO_5035225851" description="EGF-like domain-containing protein" evidence="6">
    <location>
        <begin position="16"/>
        <end position="1188"/>
    </location>
</feature>
<feature type="signal peptide" evidence="6">
    <location>
        <begin position="1"/>
        <end position="15"/>
    </location>
</feature>
<feature type="disulfide bond" evidence="4">
    <location>
        <begin position="919"/>
        <end position="928"/>
    </location>
</feature>
<feature type="disulfide bond" evidence="4">
    <location>
        <begin position="1044"/>
        <end position="1053"/>
    </location>
</feature>
<feature type="disulfide bond" evidence="4">
    <location>
        <begin position="879"/>
        <end position="888"/>
    </location>
</feature>
<feature type="domain" description="EGF-like" evidence="8">
    <location>
        <begin position="1016"/>
        <end position="1054"/>
    </location>
</feature>
<sequence length="1188" mass="126888">MARLTYFLLPLLAEAAWPSCTQVNVAPDTAFGIGGKHDPYDDGAEACWVLTAPGDRLTVAFDFFQTEFQHDYLTVYDGQDDDDPLQVSGELPSPFVLRPDNKEVLLHFKADATYHSGARTQQLGLTAKYFDSSDGSCFNGCSNHGTCDDGLCTCNEGWGADEYTDCSIPVKTLNDGVKADIGGISVGAWEYFKINVDESDTFLIELVDASVATADPRLMVSYDTLPTLSHYRLSDWFSWYYDCSDIHFIRGNGRTGTIYIGVTNDALRGDATGTLEASVTLRVGTNSQQRCLLDCNGHGTCDTTSGNCACDDGWEGSLTNAPDTCQFQVRALTLDTSNEGTVRIGNWDYYRYDVTADQAHRNKLAVEFYSSTPHAWPIALVRRNDAPRLKDGLVPTVDAFVYTEVDGEGFELIQGQRMSIIVNETTLSEGAWYIGVYNLWGHNGVNGMTSKETLQYSLTATLYNSGTPCPATKNGGFCDGNTCDFNTGECACPSDRLWRDCSFTAETLLGDGATKNPPALGIGGHSYYAIEVTVDHIQAKKNLVVTLEVLGDKVADPTMRAAFEEMPWAADASQFTDHDLLANFYRDAEHQILLDAEELAAAGPGVWYVSVHNGVENSEALTFSITSSFKTSLDCPLARDDRMCDGQGTCERNLGRCDCASGRVMDDCSADGVFELTPSQLTASPSRGNAKTISIDGWAFWSIAVGCEDRVLEVAFQTTNDGALPTLVVRRDRLPLMVQGTFDYFDYYNQHTPSQAIAITACGDDQFGCSGSGCCMNPTYPGSAFSTGAPEPGIYYIGIYNDHEASESIQDYTLSVEMRGVPGASDTCKVCAPGFASSDCSVPCPGMDPADVYSNSPTSSGTFCSGRGVCSADGSSCVCGAGYIGDACQDGCAADESGDTCSNRGTCVDAGAGVASCACDKGWGGKACELECGGCSNHGGCVYDDDTGARCNCDGDHAGAECEFDCPSHLGHACNRRGQCVVLHANDGTALRASCVCDAHSHGDACELTCPTGVADEDSNSFGECSGKGECVVSEDGSAVSCKCNPFRSGDACQHRNGTATSSKKDAAMASTGAAIFFGVCACLLLGAAGACFMVAERRRRKIDRYERLFQEVVPNALVERGASGEYEAPSLRGIETELTSRVADPDEEDIFGGPPKSPQMLGEAARQTIALDATRERDKTTAGAEMI</sequence>
<feature type="domain" description="EGF-like" evidence="8">
    <location>
        <begin position="855"/>
        <end position="889"/>
    </location>
</feature>
<dbReference type="Pfam" id="PF07974">
    <property type="entry name" value="EGF_2"/>
    <property type="match status" value="1"/>
</dbReference>
<evidence type="ECO:0000256" key="1">
    <source>
        <dbReference type="ARBA" id="ARBA00022536"/>
    </source>
</evidence>
<evidence type="ECO:0008006" key="11">
    <source>
        <dbReference type="Google" id="ProtNLM"/>
    </source>
</evidence>
<gene>
    <name evidence="9" type="ORF">PECAL_5P17310</name>
</gene>
<proteinExistence type="predicted"/>
<evidence type="ECO:0000256" key="2">
    <source>
        <dbReference type="ARBA" id="ARBA00022737"/>
    </source>
</evidence>
<dbReference type="Pfam" id="PF00008">
    <property type="entry name" value="EGF"/>
    <property type="match status" value="1"/>
</dbReference>
<dbReference type="InterPro" id="IPR035914">
    <property type="entry name" value="Sperma_CUB_dom_sf"/>
</dbReference>
<dbReference type="SUPFAM" id="SSF49854">
    <property type="entry name" value="Spermadhesin, CUB domain"/>
    <property type="match status" value="1"/>
</dbReference>
<dbReference type="OrthoDB" id="112528at2759"/>
<dbReference type="EMBL" id="CAKKNE010000005">
    <property type="protein sequence ID" value="CAH0377162.1"/>
    <property type="molecule type" value="Genomic_DNA"/>
</dbReference>
<keyword evidence="3 4" id="KW-1015">Disulfide bond</keyword>
<dbReference type="CDD" id="cd00041">
    <property type="entry name" value="CUB"/>
    <property type="match status" value="1"/>
</dbReference>
<dbReference type="PROSITE" id="PS01180">
    <property type="entry name" value="CUB"/>
    <property type="match status" value="1"/>
</dbReference>
<dbReference type="PROSITE" id="PS00022">
    <property type="entry name" value="EGF_1"/>
    <property type="match status" value="4"/>
</dbReference>
<comment type="caution">
    <text evidence="9">The sequence shown here is derived from an EMBL/GenBank/DDBJ whole genome shotgun (WGS) entry which is preliminary data.</text>
</comment>
<dbReference type="AlphaFoldDB" id="A0A8J2SUE6"/>
<dbReference type="Gene3D" id="2.10.25.10">
    <property type="entry name" value="Laminin"/>
    <property type="match status" value="3"/>
</dbReference>
<dbReference type="Proteomes" id="UP000789595">
    <property type="component" value="Unassembled WGS sequence"/>
</dbReference>
<dbReference type="InterPro" id="IPR013111">
    <property type="entry name" value="EGF_extracell"/>
</dbReference>
<feature type="disulfide bond" evidence="4">
    <location>
        <begin position="1025"/>
        <end position="1042"/>
    </location>
</feature>
<evidence type="ECO:0000256" key="6">
    <source>
        <dbReference type="SAM" id="SignalP"/>
    </source>
</evidence>
<dbReference type="PANTHER" id="PTHR11219">
    <property type="entry name" value="TENEURIN AND N-ACETYLGLUCOSAMINE-1-PHOSPHODIESTER ALPHA-N-ACETYLGLUCOSAMINIDASE"/>
    <property type="match status" value="1"/>
</dbReference>
<dbReference type="Gene3D" id="2.60.120.380">
    <property type="match status" value="1"/>
</dbReference>
<keyword evidence="5" id="KW-0812">Transmembrane</keyword>
<comment type="caution">
    <text evidence="4">Lacks conserved residue(s) required for the propagation of feature annotation.</text>
</comment>
<feature type="domain" description="CUB" evidence="7">
    <location>
        <begin position="20"/>
        <end position="132"/>
    </location>
</feature>
<feature type="transmembrane region" description="Helical" evidence="5">
    <location>
        <begin position="1074"/>
        <end position="1096"/>
    </location>
</feature>
<dbReference type="InterPro" id="IPR000859">
    <property type="entry name" value="CUB_dom"/>
</dbReference>
<evidence type="ECO:0000313" key="10">
    <source>
        <dbReference type="Proteomes" id="UP000789595"/>
    </source>
</evidence>
<keyword evidence="5" id="KW-1133">Transmembrane helix</keyword>
<evidence type="ECO:0000256" key="4">
    <source>
        <dbReference type="PROSITE-ProRule" id="PRU00076"/>
    </source>
</evidence>
<dbReference type="PROSITE" id="PS50026">
    <property type="entry name" value="EGF_3"/>
    <property type="match status" value="3"/>
</dbReference>
<keyword evidence="10" id="KW-1185">Reference proteome</keyword>
<protein>
    <recommendedName>
        <fullName evidence="11">EGF-like domain-containing protein</fullName>
    </recommendedName>
</protein>
<evidence type="ECO:0000259" key="7">
    <source>
        <dbReference type="PROSITE" id="PS01180"/>
    </source>
</evidence>
<evidence type="ECO:0000313" key="9">
    <source>
        <dbReference type="EMBL" id="CAH0377162.1"/>
    </source>
</evidence>
<dbReference type="Gene3D" id="2.60.120.290">
    <property type="entry name" value="Spermadhesin, CUB domain"/>
    <property type="match status" value="1"/>
</dbReference>
<keyword evidence="6" id="KW-0732">Signal</keyword>
<evidence type="ECO:0000256" key="3">
    <source>
        <dbReference type="ARBA" id="ARBA00023157"/>
    </source>
</evidence>
<keyword evidence="1 4" id="KW-0245">EGF-like domain</keyword>
<feature type="domain" description="EGF-like" evidence="8">
    <location>
        <begin position="893"/>
        <end position="929"/>
    </location>
</feature>
<dbReference type="PANTHER" id="PTHR11219:SF69">
    <property type="entry name" value="TENEURIN-A"/>
    <property type="match status" value="1"/>
</dbReference>
<name>A0A8J2SUE6_9STRA</name>
<dbReference type="SMART" id="SM00181">
    <property type="entry name" value="EGF"/>
    <property type="match status" value="8"/>
</dbReference>
<keyword evidence="5" id="KW-0472">Membrane</keyword>
<dbReference type="InterPro" id="IPR000742">
    <property type="entry name" value="EGF"/>
</dbReference>